<proteinExistence type="predicted"/>
<name>A0A9Q1H9P2_HOLLE</name>
<sequence length="82" mass="9013">MPEGCLPKKTLYSELKAGKRHPGSLLKHFKDNLKAFLKACSIPVHIRSKPFTKGARGELLGRLSATGSSNWCLLTNKGVTNY</sequence>
<reference evidence="1" key="1">
    <citation type="submission" date="2021-10" db="EMBL/GenBank/DDBJ databases">
        <title>Tropical sea cucumber genome reveals ecological adaptation and Cuvierian tubules defense mechanism.</title>
        <authorList>
            <person name="Chen T."/>
        </authorList>
    </citation>
    <scope>NUCLEOTIDE SEQUENCE</scope>
    <source>
        <strain evidence="1">Nanhai2018</strain>
        <tissue evidence="1">Muscle</tissue>
    </source>
</reference>
<keyword evidence="2" id="KW-1185">Reference proteome</keyword>
<dbReference type="AlphaFoldDB" id="A0A9Q1H9P2"/>
<organism evidence="1 2">
    <name type="scientific">Holothuria leucospilota</name>
    <name type="common">Black long sea cucumber</name>
    <name type="synonym">Mertensiothuria leucospilota</name>
    <dbReference type="NCBI Taxonomy" id="206669"/>
    <lineage>
        <taxon>Eukaryota</taxon>
        <taxon>Metazoa</taxon>
        <taxon>Echinodermata</taxon>
        <taxon>Eleutherozoa</taxon>
        <taxon>Echinozoa</taxon>
        <taxon>Holothuroidea</taxon>
        <taxon>Aspidochirotacea</taxon>
        <taxon>Aspidochirotida</taxon>
        <taxon>Holothuriidae</taxon>
        <taxon>Holothuria</taxon>
    </lineage>
</organism>
<evidence type="ECO:0000313" key="1">
    <source>
        <dbReference type="EMBL" id="KAJ8041082.1"/>
    </source>
</evidence>
<dbReference type="Proteomes" id="UP001152320">
    <property type="component" value="Chromosome 5"/>
</dbReference>
<comment type="caution">
    <text evidence="1">The sequence shown here is derived from an EMBL/GenBank/DDBJ whole genome shotgun (WGS) entry which is preliminary data.</text>
</comment>
<gene>
    <name evidence="1" type="ORF">HOLleu_11797</name>
</gene>
<dbReference type="EMBL" id="JAIZAY010000005">
    <property type="protein sequence ID" value="KAJ8041082.1"/>
    <property type="molecule type" value="Genomic_DNA"/>
</dbReference>
<evidence type="ECO:0000313" key="2">
    <source>
        <dbReference type="Proteomes" id="UP001152320"/>
    </source>
</evidence>
<protein>
    <submittedName>
        <fullName evidence="1">Uncharacterized protein</fullName>
    </submittedName>
</protein>
<accession>A0A9Q1H9P2</accession>